<evidence type="ECO:0000313" key="8">
    <source>
        <dbReference type="Proteomes" id="UP001165679"/>
    </source>
</evidence>
<dbReference type="InterPro" id="IPR027417">
    <property type="entry name" value="P-loop_NTPase"/>
</dbReference>
<dbReference type="Proteomes" id="UP001165679">
    <property type="component" value="Unassembled WGS sequence"/>
</dbReference>
<proteinExistence type="inferred from homology"/>
<reference evidence="7" key="1">
    <citation type="submission" date="2022-09" db="EMBL/GenBank/DDBJ databases">
        <title>Rhodovastum sp. nov. RN2-1 isolated from soil in Seongnam, South Korea.</title>
        <authorList>
            <person name="Le N.T."/>
        </authorList>
    </citation>
    <scope>NUCLEOTIDE SEQUENCE</scope>
    <source>
        <strain evidence="7">RN2-1</strain>
    </source>
</reference>
<dbReference type="PROSITE" id="PS50893">
    <property type="entry name" value="ABC_TRANSPORTER_2"/>
    <property type="match status" value="1"/>
</dbReference>
<evidence type="ECO:0000256" key="5">
    <source>
        <dbReference type="ARBA" id="ARBA00022970"/>
    </source>
</evidence>
<gene>
    <name evidence="7" type="ORF">OL599_19380</name>
</gene>
<dbReference type="CDD" id="cd03224">
    <property type="entry name" value="ABC_TM1139_LivF_branched"/>
    <property type="match status" value="1"/>
</dbReference>
<comment type="similarity">
    <text evidence="1">Belongs to the ABC transporter superfamily.</text>
</comment>
<feature type="domain" description="ABC transporter" evidence="6">
    <location>
        <begin position="4"/>
        <end position="234"/>
    </location>
</feature>
<dbReference type="InterPro" id="IPR052156">
    <property type="entry name" value="BCAA_Transport_ATP-bd_LivF"/>
</dbReference>
<keyword evidence="2" id="KW-0813">Transport</keyword>
<dbReference type="InterPro" id="IPR003439">
    <property type="entry name" value="ABC_transporter-like_ATP-bd"/>
</dbReference>
<keyword evidence="5" id="KW-0029">Amino-acid transport</keyword>
<accession>A0AA42CJB2</accession>
<dbReference type="RefSeq" id="WP_264715564.1">
    <property type="nucleotide sequence ID" value="NZ_JAPDNT010000023.1"/>
</dbReference>
<dbReference type="InterPro" id="IPR003593">
    <property type="entry name" value="AAA+_ATPase"/>
</dbReference>
<reference evidence="7" key="2">
    <citation type="submission" date="2022-10" db="EMBL/GenBank/DDBJ databases">
        <authorList>
            <person name="Trinh H.N."/>
        </authorList>
    </citation>
    <scope>NUCLEOTIDE SEQUENCE</scope>
    <source>
        <strain evidence="7">RN2-1</strain>
    </source>
</reference>
<keyword evidence="8" id="KW-1185">Reference proteome</keyword>
<dbReference type="GO" id="GO:0015658">
    <property type="term" value="F:branched-chain amino acid transmembrane transporter activity"/>
    <property type="evidence" value="ECO:0007669"/>
    <property type="project" value="InterPro"/>
</dbReference>
<dbReference type="GO" id="GO:0016887">
    <property type="term" value="F:ATP hydrolysis activity"/>
    <property type="evidence" value="ECO:0007669"/>
    <property type="project" value="InterPro"/>
</dbReference>
<dbReference type="PANTHER" id="PTHR43820">
    <property type="entry name" value="HIGH-AFFINITY BRANCHED-CHAIN AMINO ACID TRANSPORT ATP-BINDING PROTEIN LIVF"/>
    <property type="match status" value="1"/>
</dbReference>
<keyword evidence="4 7" id="KW-0067">ATP-binding</keyword>
<dbReference type="GO" id="GO:0005524">
    <property type="term" value="F:ATP binding"/>
    <property type="evidence" value="ECO:0007669"/>
    <property type="project" value="UniProtKB-KW"/>
</dbReference>
<dbReference type="PIRSF" id="PIRSF039137">
    <property type="entry name" value="ABC_branched_ATPase"/>
    <property type="match status" value="1"/>
</dbReference>
<evidence type="ECO:0000259" key="6">
    <source>
        <dbReference type="PROSITE" id="PS50893"/>
    </source>
</evidence>
<sequence length="235" mass="25641">MALLEIDAIHVFYDKIEALKGISLAVEQRQIVTLVGGNGAGKSTTLRAVSGLLHPRQGTIRFDGRDLAGLGAHDIAATGLVQVPEGRRIFGRLTVAENLEMGAFTRRDRHAVAEDRDRMMRLFPRLRERLKQVAGTLSGGEQQMLATARALMARPRLLLMDEPSMGLAPMLVEQVFETIRTINAQGVTILLVEQNAPAALGIADHGYVLESGRIVLSGAGRELLDDERVRRAYLG</sequence>
<evidence type="ECO:0000256" key="1">
    <source>
        <dbReference type="ARBA" id="ARBA00005417"/>
    </source>
</evidence>
<dbReference type="InterPro" id="IPR030660">
    <property type="entry name" value="ABC_branched_ATPase_LivF/BraG"/>
</dbReference>
<protein>
    <submittedName>
        <fullName evidence="7">ABC transporter ATP-binding protein</fullName>
    </submittedName>
</protein>
<dbReference type="Pfam" id="PF00005">
    <property type="entry name" value="ABC_tran"/>
    <property type="match status" value="1"/>
</dbReference>
<evidence type="ECO:0000256" key="4">
    <source>
        <dbReference type="ARBA" id="ARBA00022840"/>
    </source>
</evidence>
<dbReference type="AlphaFoldDB" id="A0AA42CJB2"/>
<dbReference type="GO" id="GO:0015807">
    <property type="term" value="P:L-amino acid transport"/>
    <property type="evidence" value="ECO:0007669"/>
    <property type="project" value="TreeGrafter"/>
</dbReference>
<name>A0AA42CJB2_9PROT</name>
<dbReference type="SUPFAM" id="SSF52540">
    <property type="entry name" value="P-loop containing nucleoside triphosphate hydrolases"/>
    <property type="match status" value="1"/>
</dbReference>
<dbReference type="PANTHER" id="PTHR43820:SF4">
    <property type="entry name" value="HIGH-AFFINITY BRANCHED-CHAIN AMINO ACID TRANSPORT ATP-BINDING PROTEIN LIVF"/>
    <property type="match status" value="1"/>
</dbReference>
<dbReference type="SMART" id="SM00382">
    <property type="entry name" value="AAA"/>
    <property type="match status" value="1"/>
</dbReference>
<organism evidence="7 8">
    <name type="scientific">Limobrevibacterium gyesilva</name>
    <dbReference type="NCBI Taxonomy" id="2991712"/>
    <lineage>
        <taxon>Bacteria</taxon>
        <taxon>Pseudomonadati</taxon>
        <taxon>Pseudomonadota</taxon>
        <taxon>Alphaproteobacteria</taxon>
        <taxon>Acetobacterales</taxon>
        <taxon>Acetobacteraceae</taxon>
        <taxon>Limobrevibacterium</taxon>
    </lineage>
</organism>
<comment type="caution">
    <text evidence="7">The sequence shown here is derived from an EMBL/GenBank/DDBJ whole genome shotgun (WGS) entry which is preliminary data.</text>
</comment>
<dbReference type="EMBL" id="JAPDNT010000023">
    <property type="protein sequence ID" value="MCW3476732.1"/>
    <property type="molecule type" value="Genomic_DNA"/>
</dbReference>
<keyword evidence="3" id="KW-0547">Nucleotide-binding</keyword>
<dbReference type="Gene3D" id="3.40.50.300">
    <property type="entry name" value="P-loop containing nucleotide triphosphate hydrolases"/>
    <property type="match status" value="1"/>
</dbReference>
<evidence type="ECO:0000256" key="2">
    <source>
        <dbReference type="ARBA" id="ARBA00022448"/>
    </source>
</evidence>
<evidence type="ECO:0000313" key="7">
    <source>
        <dbReference type="EMBL" id="MCW3476732.1"/>
    </source>
</evidence>
<evidence type="ECO:0000256" key="3">
    <source>
        <dbReference type="ARBA" id="ARBA00022741"/>
    </source>
</evidence>